<proteinExistence type="inferred from homology"/>
<dbReference type="Gene3D" id="3.40.50.720">
    <property type="entry name" value="NAD(P)-binding Rossmann-like Domain"/>
    <property type="match status" value="1"/>
</dbReference>
<dbReference type="EC" id="5.1.3.2" evidence="5 11"/>
<evidence type="ECO:0000256" key="4">
    <source>
        <dbReference type="ARBA" id="ARBA00007637"/>
    </source>
</evidence>
<dbReference type="Pfam" id="PF01370">
    <property type="entry name" value="Epimerase"/>
    <property type="match status" value="1"/>
</dbReference>
<evidence type="ECO:0000256" key="3">
    <source>
        <dbReference type="ARBA" id="ARBA00004947"/>
    </source>
</evidence>
<evidence type="ECO:0000313" key="13">
    <source>
        <dbReference type="EMBL" id="MDZ5711237.1"/>
    </source>
</evidence>
<dbReference type="GO" id="GO:0003978">
    <property type="term" value="F:UDP-glucose 4-epimerase activity"/>
    <property type="evidence" value="ECO:0007669"/>
    <property type="project" value="UniProtKB-EC"/>
</dbReference>
<keyword evidence="8" id="KW-0299">Galactose metabolism</keyword>
<evidence type="ECO:0000256" key="11">
    <source>
        <dbReference type="RuleBase" id="RU366046"/>
    </source>
</evidence>
<dbReference type="SUPFAM" id="SSF51735">
    <property type="entry name" value="NAD(P)-binding Rossmann-fold domains"/>
    <property type="match status" value="1"/>
</dbReference>
<gene>
    <name evidence="13" type="primary">galE</name>
    <name evidence="13" type="ORF">UFB30_03335</name>
</gene>
<keyword evidence="14" id="KW-1185">Reference proteome</keyword>
<dbReference type="PANTHER" id="PTHR43725">
    <property type="entry name" value="UDP-GLUCOSE 4-EPIMERASE"/>
    <property type="match status" value="1"/>
</dbReference>
<evidence type="ECO:0000256" key="8">
    <source>
        <dbReference type="ARBA" id="ARBA00023144"/>
    </source>
</evidence>
<comment type="caution">
    <text evidence="13">The sequence shown here is derived from an EMBL/GenBank/DDBJ whole genome shotgun (WGS) entry which is preliminary data.</text>
</comment>
<reference evidence="13 14" key="1">
    <citation type="submission" date="2023-12" db="EMBL/GenBank/DDBJ databases">
        <title>Jeotgalibacillus haloalkaliphilus sp. nov., a novel salt-tolerant bacteria, isolated from the estuary of the Fenhe River into the Yellow River.</title>
        <authorList>
            <person name="Li Y."/>
        </authorList>
    </citation>
    <scope>NUCLEOTIDE SEQUENCE [LARGE SCALE GENOMIC DNA]</scope>
    <source>
        <strain evidence="13 14">HH7-29</strain>
    </source>
</reference>
<evidence type="ECO:0000313" key="14">
    <source>
        <dbReference type="Proteomes" id="UP001292084"/>
    </source>
</evidence>
<name>A0ABU5KJ03_9BACL</name>
<dbReference type="EMBL" id="JAXQNN010000001">
    <property type="protein sequence ID" value="MDZ5711237.1"/>
    <property type="molecule type" value="Genomic_DNA"/>
</dbReference>
<protein>
    <recommendedName>
        <fullName evidence="6 11">UDP-glucose 4-epimerase</fullName>
        <ecNumber evidence="5 11">5.1.3.2</ecNumber>
    </recommendedName>
</protein>
<evidence type="ECO:0000256" key="7">
    <source>
        <dbReference type="ARBA" id="ARBA00023027"/>
    </source>
</evidence>
<dbReference type="PANTHER" id="PTHR43725:SF53">
    <property type="entry name" value="UDP-ARABINOSE 4-EPIMERASE 1"/>
    <property type="match status" value="1"/>
</dbReference>
<dbReference type="InterPro" id="IPR001509">
    <property type="entry name" value="Epimerase_deHydtase"/>
</dbReference>
<evidence type="ECO:0000256" key="10">
    <source>
        <dbReference type="ARBA" id="ARBA00023277"/>
    </source>
</evidence>
<keyword evidence="7 11" id="KW-0520">NAD</keyword>
<keyword evidence="10 11" id="KW-0119">Carbohydrate metabolism</keyword>
<dbReference type="Proteomes" id="UP001292084">
    <property type="component" value="Unassembled WGS sequence"/>
</dbReference>
<sequence length="335" mass="36443">MAVLVTGGAGYIGSHAVLALKRKGFETVIVDNLQTGHGGAVSSDDHFYKGSLHDGAFLDQVFTNHDIDAVIHFAASSLVGESVQNPLKYYENNVGGAISLLQAMKRHGVKKLVFSSTAATYGEPETDLLTEEDTVSPTNPYGETKLAVEKMLKWASEAYGIHSISLRYFNVAGADPEGLRGEDHDPETHLIPIILQVALGQRDHISIFGTDYATPDGTCIRDYIHVSDLVDAHLLALEKLTTDPETTVFNLGNGQGFSVKEVIDTARKVTGHDIPAIEEARRAGDPAKLVASAEKARKVLGWSPVYTNLYDIIESAWKWHETNPQGYDQEARKGD</sequence>
<dbReference type="InterPro" id="IPR005886">
    <property type="entry name" value="UDP_G4E"/>
</dbReference>
<organism evidence="13 14">
    <name type="scientific">Jeotgalibacillus haloalkalitolerans</name>
    <dbReference type="NCBI Taxonomy" id="3104292"/>
    <lineage>
        <taxon>Bacteria</taxon>
        <taxon>Bacillati</taxon>
        <taxon>Bacillota</taxon>
        <taxon>Bacilli</taxon>
        <taxon>Bacillales</taxon>
        <taxon>Caryophanaceae</taxon>
        <taxon>Jeotgalibacillus</taxon>
    </lineage>
</organism>
<evidence type="ECO:0000256" key="5">
    <source>
        <dbReference type="ARBA" id="ARBA00013189"/>
    </source>
</evidence>
<dbReference type="RefSeq" id="WP_322420251.1">
    <property type="nucleotide sequence ID" value="NZ_JAXQNN010000001.1"/>
</dbReference>
<comment type="subunit">
    <text evidence="11">Homodimer.</text>
</comment>
<comment type="pathway">
    <text evidence="3 11">Carbohydrate metabolism; galactose metabolism.</text>
</comment>
<evidence type="ECO:0000256" key="6">
    <source>
        <dbReference type="ARBA" id="ARBA00018569"/>
    </source>
</evidence>
<dbReference type="NCBIfam" id="TIGR01179">
    <property type="entry name" value="galE"/>
    <property type="match status" value="1"/>
</dbReference>
<comment type="cofactor">
    <cofactor evidence="2 11">
        <name>NAD(+)</name>
        <dbReference type="ChEBI" id="CHEBI:57540"/>
    </cofactor>
</comment>
<evidence type="ECO:0000256" key="9">
    <source>
        <dbReference type="ARBA" id="ARBA00023235"/>
    </source>
</evidence>
<evidence type="ECO:0000256" key="2">
    <source>
        <dbReference type="ARBA" id="ARBA00001911"/>
    </source>
</evidence>
<dbReference type="CDD" id="cd05247">
    <property type="entry name" value="UDP_G4E_1_SDR_e"/>
    <property type="match status" value="1"/>
</dbReference>
<comment type="similarity">
    <text evidence="4 11">Belongs to the NAD(P)-dependent epimerase/dehydratase family.</text>
</comment>
<keyword evidence="9 11" id="KW-0413">Isomerase</keyword>
<feature type="domain" description="NAD-dependent epimerase/dehydratase" evidence="12">
    <location>
        <begin position="3"/>
        <end position="252"/>
    </location>
</feature>
<comment type="catalytic activity">
    <reaction evidence="1 11">
        <text>UDP-alpha-D-glucose = UDP-alpha-D-galactose</text>
        <dbReference type="Rhea" id="RHEA:22168"/>
        <dbReference type="ChEBI" id="CHEBI:58885"/>
        <dbReference type="ChEBI" id="CHEBI:66914"/>
        <dbReference type="EC" id="5.1.3.2"/>
    </reaction>
</comment>
<evidence type="ECO:0000259" key="12">
    <source>
        <dbReference type="Pfam" id="PF01370"/>
    </source>
</evidence>
<dbReference type="InterPro" id="IPR036291">
    <property type="entry name" value="NAD(P)-bd_dom_sf"/>
</dbReference>
<dbReference type="Gene3D" id="3.90.25.10">
    <property type="entry name" value="UDP-galactose 4-epimerase, domain 1"/>
    <property type="match status" value="1"/>
</dbReference>
<evidence type="ECO:0000256" key="1">
    <source>
        <dbReference type="ARBA" id="ARBA00000083"/>
    </source>
</evidence>
<accession>A0ABU5KJ03</accession>